<proteinExistence type="predicted"/>
<dbReference type="Proteomes" id="UP001228581">
    <property type="component" value="Unassembled WGS sequence"/>
</dbReference>
<evidence type="ECO:0000313" key="1">
    <source>
        <dbReference type="EMBL" id="MDJ1479901.1"/>
    </source>
</evidence>
<evidence type="ECO:0000313" key="2">
    <source>
        <dbReference type="EMBL" id="MDJ1494735.1"/>
    </source>
</evidence>
<dbReference type="Proteomes" id="UP001241110">
    <property type="component" value="Unassembled WGS sequence"/>
</dbReference>
<dbReference type="AlphaFoldDB" id="A0AAE3QJR4"/>
<evidence type="ECO:0000313" key="4">
    <source>
        <dbReference type="Proteomes" id="UP001241110"/>
    </source>
</evidence>
<evidence type="ECO:0000313" key="3">
    <source>
        <dbReference type="Proteomes" id="UP001228581"/>
    </source>
</evidence>
<name>A0AAE3QJR4_9BACT</name>
<accession>A0AAE3QJR4</accession>
<organism evidence="1 4">
    <name type="scientific">Xanthocytophaga flava</name>
    <dbReference type="NCBI Taxonomy" id="3048013"/>
    <lineage>
        <taxon>Bacteria</taxon>
        <taxon>Pseudomonadati</taxon>
        <taxon>Bacteroidota</taxon>
        <taxon>Cytophagia</taxon>
        <taxon>Cytophagales</taxon>
        <taxon>Rhodocytophagaceae</taxon>
        <taxon>Xanthocytophaga</taxon>
    </lineage>
</organism>
<dbReference type="RefSeq" id="WP_313976455.1">
    <property type="nucleotide sequence ID" value="NZ_JASJOR010000061.1"/>
</dbReference>
<dbReference type="EMBL" id="JASJOT010000011">
    <property type="protein sequence ID" value="MDJ1494735.1"/>
    <property type="molecule type" value="Genomic_DNA"/>
</dbReference>
<keyword evidence="3" id="KW-1185">Reference proteome</keyword>
<comment type="caution">
    <text evidence="1">The sequence shown here is derived from an EMBL/GenBank/DDBJ whole genome shotgun (WGS) entry which is preliminary data.</text>
</comment>
<sequence>MDTKKLDAALIALVEKKIQLSNMNYSDERYDEVEEQLHDMEDDFIDKYGDFLEDALEEVHDTHDMDSEVLLPTAYLAQKYEKVGQHPDGRPIYEVDHKEGVWVETEKFPGKEARLVLIPSPTRFVLSVGKHREEVWKA</sequence>
<gene>
    <name evidence="1" type="ORF">QNI16_05345</name>
    <name evidence="2" type="ORF">QNI19_17485</name>
</gene>
<reference evidence="1 3" key="1">
    <citation type="submission" date="2023-05" db="EMBL/GenBank/DDBJ databases">
        <authorList>
            <person name="Zhang X."/>
        </authorList>
    </citation>
    <scope>NUCLEOTIDE SEQUENCE</scope>
    <source>
        <strain evidence="2 3">DM2B3-1</strain>
        <strain evidence="1">YF14B1</strain>
    </source>
</reference>
<dbReference type="EMBL" id="JASJOS010000002">
    <property type="protein sequence ID" value="MDJ1479901.1"/>
    <property type="molecule type" value="Genomic_DNA"/>
</dbReference>
<protein>
    <submittedName>
        <fullName evidence="1">Uncharacterized protein</fullName>
    </submittedName>
</protein>